<dbReference type="Proteomes" id="UP000472320">
    <property type="component" value="Unassembled WGS sequence"/>
</dbReference>
<protein>
    <recommendedName>
        <fullName evidence="4">DUF2970 domain-containing protein</fullName>
    </recommendedName>
</protein>
<keyword evidence="1" id="KW-0472">Membrane</keyword>
<sequence>MNEAWEQLIAGAVIFAVCVAFGLKRKIEWEGGTDTNASEHPILFWSFVIGFGCAGAVAAAMGIFVLLGTRHG</sequence>
<gene>
    <name evidence="2" type="ORF">GM658_14205</name>
</gene>
<keyword evidence="1" id="KW-0812">Transmembrane</keyword>
<keyword evidence="1" id="KW-1133">Transmembrane helix</keyword>
<evidence type="ECO:0000256" key="1">
    <source>
        <dbReference type="SAM" id="Phobius"/>
    </source>
</evidence>
<accession>A0A6L6QHR2</accession>
<name>A0A6L6QHR2_9BURK</name>
<feature type="transmembrane region" description="Helical" evidence="1">
    <location>
        <begin position="7"/>
        <end position="23"/>
    </location>
</feature>
<feature type="transmembrane region" description="Helical" evidence="1">
    <location>
        <begin position="43"/>
        <end position="67"/>
    </location>
</feature>
<organism evidence="2 3">
    <name type="scientific">Massilia eburnea</name>
    <dbReference type="NCBI Taxonomy" id="1776165"/>
    <lineage>
        <taxon>Bacteria</taxon>
        <taxon>Pseudomonadati</taxon>
        <taxon>Pseudomonadota</taxon>
        <taxon>Betaproteobacteria</taxon>
        <taxon>Burkholderiales</taxon>
        <taxon>Oxalobacteraceae</taxon>
        <taxon>Telluria group</taxon>
        <taxon>Massilia</taxon>
    </lineage>
</organism>
<proteinExistence type="predicted"/>
<dbReference type="EMBL" id="WNKX01000009">
    <property type="protein sequence ID" value="MTW11755.1"/>
    <property type="molecule type" value="Genomic_DNA"/>
</dbReference>
<evidence type="ECO:0000313" key="2">
    <source>
        <dbReference type="EMBL" id="MTW11755.1"/>
    </source>
</evidence>
<dbReference type="AlphaFoldDB" id="A0A6L6QHR2"/>
<dbReference type="RefSeq" id="WP_155454704.1">
    <property type="nucleotide sequence ID" value="NZ_WNKX01000009.1"/>
</dbReference>
<comment type="caution">
    <text evidence="2">The sequence shown here is derived from an EMBL/GenBank/DDBJ whole genome shotgun (WGS) entry which is preliminary data.</text>
</comment>
<keyword evidence="3" id="KW-1185">Reference proteome</keyword>
<evidence type="ECO:0000313" key="3">
    <source>
        <dbReference type="Proteomes" id="UP000472320"/>
    </source>
</evidence>
<evidence type="ECO:0008006" key="4">
    <source>
        <dbReference type="Google" id="ProtNLM"/>
    </source>
</evidence>
<reference evidence="2 3" key="1">
    <citation type="submission" date="2019-11" db="EMBL/GenBank/DDBJ databases">
        <title>Type strains purchased from KCTC, JCM and DSMZ.</title>
        <authorList>
            <person name="Lu H."/>
        </authorList>
    </citation>
    <scope>NUCLEOTIDE SEQUENCE [LARGE SCALE GENOMIC DNA]</scope>
    <source>
        <strain evidence="2 3">JCM 31587</strain>
    </source>
</reference>
<dbReference type="OrthoDB" id="9911433at2"/>